<dbReference type="Proteomes" id="UP001153954">
    <property type="component" value="Unassembled WGS sequence"/>
</dbReference>
<comment type="caution">
    <text evidence="2">The sequence shown here is derived from an EMBL/GenBank/DDBJ whole genome shotgun (WGS) entry which is preliminary data.</text>
</comment>
<organism evidence="2 3">
    <name type="scientific">Euphydryas editha</name>
    <name type="common">Edith's checkerspot</name>
    <dbReference type="NCBI Taxonomy" id="104508"/>
    <lineage>
        <taxon>Eukaryota</taxon>
        <taxon>Metazoa</taxon>
        <taxon>Ecdysozoa</taxon>
        <taxon>Arthropoda</taxon>
        <taxon>Hexapoda</taxon>
        <taxon>Insecta</taxon>
        <taxon>Pterygota</taxon>
        <taxon>Neoptera</taxon>
        <taxon>Endopterygota</taxon>
        <taxon>Lepidoptera</taxon>
        <taxon>Glossata</taxon>
        <taxon>Ditrysia</taxon>
        <taxon>Papilionoidea</taxon>
        <taxon>Nymphalidae</taxon>
        <taxon>Nymphalinae</taxon>
        <taxon>Euphydryas</taxon>
    </lineage>
</organism>
<name>A0AAU9TS36_EUPED</name>
<keyword evidence="3" id="KW-1185">Reference proteome</keyword>
<accession>A0AAU9TS36</accession>
<dbReference type="AlphaFoldDB" id="A0AAU9TS36"/>
<dbReference type="EMBL" id="CAKOGL010000007">
    <property type="protein sequence ID" value="CAH2088697.1"/>
    <property type="molecule type" value="Genomic_DNA"/>
</dbReference>
<protein>
    <recommendedName>
        <fullName evidence="4">Ribosomal protein S15</fullName>
    </recommendedName>
</protein>
<proteinExistence type="predicted"/>
<feature type="compositionally biased region" description="Basic and acidic residues" evidence="1">
    <location>
        <begin position="1"/>
        <end position="10"/>
    </location>
</feature>
<sequence length="91" mass="10832">MARYASKELPVKPTGPSKDKKLQCSTITMVDLRHFHRSFYAINNKLKQDAFILKHLIAVKTKRLRPRNNFNHYKSRAMQMMYRVYCGSQKR</sequence>
<evidence type="ECO:0008006" key="4">
    <source>
        <dbReference type="Google" id="ProtNLM"/>
    </source>
</evidence>
<reference evidence="2" key="1">
    <citation type="submission" date="2022-03" db="EMBL/GenBank/DDBJ databases">
        <authorList>
            <person name="Tunstrom K."/>
        </authorList>
    </citation>
    <scope>NUCLEOTIDE SEQUENCE</scope>
</reference>
<feature type="region of interest" description="Disordered" evidence="1">
    <location>
        <begin position="1"/>
        <end position="20"/>
    </location>
</feature>
<evidence type="ECO:0000256" key="1">
    <source>
        <dbReference type="SAM" id="MobiDB-lite"/>
    </source>
</evidence>
<evidence type="ECO:0000313" key="3">
    <source>
        <dbReference type="Proteomes" id="UP001153954"/>
    </source>
</evidence>
<gene>
    <name evidence="2" type="ORF">EEDITHA_LOCUS4836</name>
</gene>
<evidence type="ECO:0000313" key="2">
    <source>
        <dbReference type="EMBL" id="CAH2088697.1"/>
    </source>
</evidence>